<evidence type="ECO:0000256" key="2">
    <source>
        <dbReference type="SAM" id="Phobius"/>
    </source>
</evidence>
<dbReference type="HOGENOM" id="CLU_619738_0_0_1"/>
<keyword evidence="2" id="KW-0472">Membrane</keyword>
<protein>
    <submittedName>
        <fullName evidence="3">Unplaced genomic scaffold K443scaffold_267, whole genome shotgun sequence</fullName>
    </submittedName>
</protein>
<feature type="transmembrane region" description="Helical" evidence="2">
    <location>
        <begin position="257"/>
        <end position="279"/>
    </location>
</feature>
<feature type="compositionally biased region" description="Low complexity" evidence="1">
    <location>
        <begin position="228"/>
        <end position="249"/>
    </location>
</feature>
<feature type="region of interest" description="Disordered" evidence="1">
    <location>
        <begin position="305"/>
        <end position="442"/>
    </location>
</feature>
<feature type="compositionally biased region" description="Polar residues" evidence="1">
    <location>
        <begin position="25"/>
        <end position="41"/>
    </location>
</feature>
<feature type="compositionally biased region" description="Polar residues" evidence="1">
    <location>
        <begin position="343"/>
        <end position="376"/>
    </location>
</feature>
<name>A0A0C9X9A6_9AGAR</name>
<keyword evidence="4" id="KW-1185">Reference proteome</keyword>
<gene>
    <name evidence="3" type="ORF">K443DRAFT_12264</name>
</gene>
<dbReference type="AlphaFoldDB" id="A0A0C9X9A6"/>
<feature type="region of interest" description="Disordered" evidence="1">
    <location>
        <begin position="25"/>
        <end position="44"/>
    </location>
</feature>
<feature type="compositionally biased region" description="Basic and acidic residues" evidence="1">
    <location>
        <begin position="378"/>
        <end position="389"/>
    </location>
</feature>
<evidence type="ECO:0000313" key="3">
    <source>
        <dbReference type="EMBL" id="KIJ94271.1"/>
    </source>
</evidence>
<reference evidence="4" key="2">
    <citation type="submission" date="2015-01" db="EMBL/GenBank/DDBJ databases">
        <title>Evolutionary Origins and Diversification of the Mycorrhizal Mutualists.</title>
        <authorList>
            <consortium name="DOE Joint Genome Institute"/>
            <consortium name="Mycorrhizal Genomics Consortium"/>
            <person name="Kohler A."/>
            <person name="Kuo A."/>
            <person name="Nagy L.G."/>
            <person name="Floudas D."/>
            <person name="Copeland A."/>
            <person name="Barry K.W."/>
            <person name="Cichocki N."/>
            <person name="Veneault-Fourrey C."/>
            <person name="LaButti K."/>
            <person name="Lindquist E.A."/>
            <person name="Lipzen A."/>
            <person name="Lundell T."/>
            <person name="Morin E."/>
            <person name="Murat C."/>
            <person name="Riley R."/>
            <person name="Ohm R."/>
            <person name="Sun H."/>
            <person name="Tunlid A."/>
            <person name="Henrissat B."/>
            <person name="Grigoriev I.V."/>
            <person name="Hibbett D.S."/>
            <person name="Martin F."/>
        </authorList>
    </citation>
    <scope>NUCLEOTIDE SEQUENCE [LARGE SCALE GENOMIC DNA]</scope>
    <source>
        <strain evidence="4">LaAM-08-1</strain>
    </source>
</reference>
<feature type="compositionally biased region" description="Basic and acidic residues" evidence="1">
    <location>
        <begin position="330"/>
        <end position="342"/>
    </location>
</feature>
<dbReference type="EMBL" id="KN838802">
    <property type="protein sequence ID" value="KIJ94271.1"/>
    <property type="molecule type" value="Genomic_DNA"/>
</dbReference>
<dbReference type="OrthoDB" id="2526171at2759"/>
<evidence type="ECO:0000256" key="1">
    <source>
        <dbReference type="SAM" id="MobiDB-lite"/>
    </source>
</evidence>
<keyword evidence="2" id="KW-0812">Transmembrane</keyword>
<sequence>MSAYQLNKFPLKSLATKVSVNCTQRQTLDNSSRSNERTPVSMSGLPIPPCTQPGFAKFSNSLGQSPCYIATDLANACSPAGTVMVFPSLNSSHPFYGGVPVGSSSNPCLCSTVFYSLLSACNICQTSTFMGWSSYSNNCNSVSFSSFPRPIPQGTSVPHYAYLDVKASNGFNFTAALLAGGPESSPVSSMISTTIVVTSTRLAVVTVNATSTAFTTLSMTASASLEGTSDGSFTGTTSQPTLTPTQTPSNGKGGPKIGVIIGAVVGFLALLVFAGCILFRRKRGVTVRKLLSEHSLVNMEQYSRPDDGQHLLQNDGQYSLRNDGQYSLRNEGRYSPQHDRQYSPRNDGQYSPRNDGQYSPRNDGQYSLRNDGQYSLRSEGRHSFQDEKQLPLQSGDQYSAVPKTDDWDQYSILGNPVRPNALPPRQDTGEEMEDTMRYASNE</sequence>
<feature type="region of interest" description="Disordered" evidence="1">
    <location>
        <begin position="228"/>
        <end position="252"/>
    </location>
</feature>
<feature type="compositionally biased region" description="Polar residues" evidence="1">
    <location>
        <begin position="311"/>
        <end position="328"/>
    </location>
</feature>
<accession>A0A0C9X9A6</accession>
<evidence type="ECO:0000313" key="4">
    <source>
        <dbReference type="Proteomes" id="UP000054477"/>
    </source>
</evidence>
<organism evidence="3 4">
    <name type="scientific">Laccaria amethystina LaAM-08-1</name>
    <dbReference type="NCBI Taxonomy" id="1095629"/>
    <lineage>
        <taxon>Eukaryota</taxon>
        <taxon>Fungi</taxon>
        <taxon>Dikarya</taxon>
        <taxon>Basidiomycota</taxon>
        <taxon>Agaricomycotina</taxon>
        <taxon>Agaricomycetes</taxon>
        <taxon>Agaricomycetidae</taxon>
        <taxon>Agaricales</taxon>
        <taxon>Agaricineae</taxon>
        <taxon>Hydnangiaceae</taxon>
        <taxon>Laccaria</taxon>
    </lineage>
</organism>
<dbReference type="Proteomes" id="UP000054477">
    <property type="component" value="Unassembled WGS sequence"/>
</dbReference>
<keyword evidence="2" id="KW-1133">Transmembrane helix</keyword>
<proteinExistence type="predicted"/>
<reference evidence="3 4" key="1">
    <citation type="submission" date="2014-04" db="EMBL/GenBank/DDBJ databases">
        <authorList>
            <consortium name="DOE Joint Genome Institute"/>
            <person name="Kuo A."/>
            <person name="Kohler A."/>
            <person name="Nagy L.G."/>
            <person name="Floudas D."/>
            <person name="Copeland A."/>
            <person name="Barry K.W."/>
            <person name="Cichocki N."/>
            <person name="Veneault-Fourrey C."/>
            <person name="LaButti K."/>
            <person name="Lindquist E.A."/>
            <person name="Lipzen A."/>
            <person name="Lundell T."/>
            <person name="Morin E."/>
            <person name="Murat C."/>
            <person name="Sun H."/>
            <person name="Tunlid A."/>
            <person name="Henrissat B."/>
            <person name="Grigoriev I.V."/>
            <person name="Hibbett D.S."/>
            <person name="Martin F."/>
            <person name="Nordberg H.P."/>
            <person name="Cantor M.N."/>
            <person name="Hua S.X."/>
        </authorList>
    </citation>
    <scope>NUCLEOTIDE SEQUENCE [LARGE SCALE GENOMIC DNA]</scope>
    <source>
        <strain evidence="3 4">LaAM-08-1</strain>
    </source>
</reference>